<organism evidence="13">
    <name type="scientific">Gongylonema pulchrum</name>
    <dbReference type="NCBI Taxonomy" id="637853"/>
    <lineage>
        <taxon>Eukaryota</taxon>
        <taxon>Metazoa</taxon>
        <taxon>Ecdysozoa</taxon>
        <taxon>Nematoda</taxon>
        <taxon>Chromadorea</taxon>
        <taxon>Rhabditida</taxon>
        <taxon>Spirurina</taxon>
        <taxon>Spiruromorpha</taxon>
        <taxon>Spiruroidea</taxon>
        <taxon>Gongylonematidae</taxon>
        <taxon>Gongylonema</taxon>
    </lineage>
</organism>
<dbReference type="Proteomes" id="UP000271098">
    <property type="component" value="Unassembled WGS sequence"/>
</dbReference>
<feature type="domain" description="Cadherin" evidence="10">
    <location>
        <begin position="509"/>
        <end position="633"/>
    </location>
</feature>
<evidence type="ECO:0000256" key="1">
    <source>
        <dbReference type="ARBA" id="ARBA00004370"/>
    </source>
</evidence>
<protein>
    <submittedName>
        <fullName evidence="13">Cadherin domain protein</fullName>
    </submittedName>
</protein>
<evidence type="ECO:0000313" key="13">
    <source>
        <dbReference type="WBParaSite" id="GPUH_0000045701-mRNA-1"/>
    </source>
</evidence>
<accession>A0A183CVG6</accession>
<dbReference type="PANTHER" id="PTHR24025">
    <property type="entry name" value="DESMOGLEIN FAMILY MEMBER"/>
    <property type="match status" value="1"/>
</dbReference>
<dbReference type="GO" id="GO:0005509">
    <property type="term" value="F:calcium ion binding"/>
    <property type="evidence" value="ECO:0007669"/>
    <property type="project" value="UniProtKB-UniRule"/>
</dbReference>
<name>A0A183CVG6_9BILA</name>
<evidence type="ECO:0000256" key="4">
    <source>
        <dbReference type="ARBA" id="ARBA00022837"/>
    </source>
</evidence>
<dbReference type="SMART" id="SM00112">
    <property type="entry name" value="CA"/>
    <property type="match status" value="4"/>
</dbReference>
<feature type="domain" description="Cadherin" evidence="10">
    <location>
        <begin position="90"/>
        <end position="198"/>
    </location>
</feature>
<feature type="domain" description="Cadherin" evidence="10">
    <location>
        <begin position="403"/>
        <end position="509"/>
    </location>
</feature>
<feature type="transmembrane region" description="Helical" evidence="9">
    <location>
        <begin position="708"/>
        <end position="730"/>
    </location>
</feature>
<keyword evidence="2 9" id="KW-0812">Transmembrane</keyword>
<gene>
    <name evidence="11" type="ORF">GPUH_LOCUS457</name>
</gene>
<feature type="domain" description="Cadherin" evidence="10">
    <location>
        <begin position="2"/>
        <end position="88"/>
    </location>
</feature>
<evidence type="ECO:0000256" key="3">
    <source>
        <dbReference type="ARBA" id="ARBA00022737"/>
    </source>
</evidence>
<dbReference type="GO" id="GO:0007156">
    <property type="term" value="P:homophilic cell adhesion via plasma membrane adhesion molecules"/>
    <property type="evidence" value="ECO:0007669"/>
    <property type="project" value="InterPro"/>
</dbReference>
<dbReference type="InterPro" id="IPR015919">
    <property type="entry name" value="Cadherin-like_sf"/>
</dbReference>
<dbReference type="Gene3D" id="2.60.40.60">
    <property type="entry name" value="Cadherins"/>
    <property type="match status" value="4"/>
</dbReference>
<comment type="subcellular location">
    <subcellularLocation>
        <location evidence="1">Membrane</location>
    </subcellularLocation>
</comment>
<evidence type="ECO:0000256" key="6">
    <source>
        <dbReference type="ARBA" id="ARBA00022989"/>
    </source>
</evidence>
<keyword evidence="7 9" id="KW-0472">Membrane</keyword>
<evidence type="ECO:0000256" key="9">
    <source>
        <dbReference type="SAM" id="Phobius"/>
    </source>
</evidence>
<dbReference type="GO" id="GO:0005886">
    <property type="term" value="C:plasma membrane"/>
    <property type="evidence" value="ECO:0007669"/>
    <property type="project" value="InterPro"/>
</dbReference>
<dbReference type="InterPro" id="IPR002126">
    <property type="entry name" value="Cadherin-like_dom"/>
</dbReference>
<dbReference type="WBParaSite" id="GPUH_0000045701-mRNA-1">
    <property type="protein sequence ID" value="GPUH_0000045701-mRNA-1"/>
    <property type="gene ID" value="GPUH_0000045701"/>
</dbReference>
<reference evidence="11 12" key="2">
    <citation type="submission" date="2018-11" db="EMBL/GenBank/DDBJ databases">
        <authorList>
            <consortium name="Pathogen Informatics"/>
        </authorList>
    </citation>
    <scope>NUCLEOTIDE SEQUENCE [LARGE SCALE GENOMIC DNA]</scope>
</reference>
<evidence type="ECO:0000256" key="5">
    <source>
        <dbReference type="ARBA" id="ARBA00022889"/>
    </source>
</evidence>
<reference evidence="13" key="1">
    <citation type="submission" date="2016-06" db="UniProtKB">
        <authorList>
            <consortium name="WormBaseParasite"/>
        </authorList>
    </citation>
    <scope>IDENTIFICATION</scope>
</reference>
<keyword evidence="12" id="KW-1185">Reference proteome</keyword>
<evidence type="ECO:0000259" key="10">
    <source>
        <dbReference type="PROSITE" id="PS50268"/>
    </source>
</evidence>
<dbReference type="CDD" id="cd11304">
    <property type="entry name" value="Cadherin_repeat"/>
    <property type="match status" value="5"/>
</dbReference>
<dbReference type="Pfam" id="PF00028">
    <property type="entry name" value="Cadherin"/>
    <property type="match status" value="3"/>
</dbReference>
<keyword evidence="5" id="KW-0130">Cell adhesion</keyword>
<dbReference type="InterPro" id="IPR050971">
    <property type="entry name" value="Cadherin-domain_protein"/>
</dbReference>
<dbReference type="PROSITE" id="PS00232">
    <property type="entry name" value="CADHERIN_1"/>
    <property type="match status" value="2"/>
</dbReference>
<dbReference type="PRINTS" id="PR00205">
    <property type="entry name" value="CADHERIN"/>
</dbReference>
<keyword evidence="4 8" id="KW-0106">Calcium</keyword>
<evidence type="ECO:0000313" key="12">
    <source>
        <dbReference type="Proteomes" id="UP000271098"/>
    </source>
</evidence>
<proteinExistence type="predicted"/>
<dbReference type="EMBL" id="UYRT01000398">
    <property type="protein sequence ID" value="VDK28114.1"/>
    <property type="molecule type" value="Genomic_DNA"/>
</dbReference>
<sequence>MTEIVAVKAKDLDSGQNARISYRLSEESSVFGIHTASGSIFVKSVFDREKIAEYHILVIATDHGQPQLSSNATVQIKVLDVNDNSPICPTAAAATFTIAEDSDSGAVFGRVIASDPDEGLNGSLTYRLQVEDVNFAIKNNGELVLKRKLSSKELKKETRLSVIVLDRNGDSLARSVICPVRVVGVKAHSKVKFLEPVDRVIRHVFSQKSSVVRNNRLIKEECGSGCLLKVLNATNVAKWDIEKSDISRNFEIQNNTLRTSAHFNEAAIEDSRTLSVTAFDVNDRKRQITFTIRTAPNSRISPKQGEKTTVVRISKTARVGSRLATISKNRDSKSIWRLENETDMFYLDGVSSTLYLASSFRRTRDASYQLKVLEMMAPDYIHIEQHDLFVEVEPENLHWPRFPDCPQFFTVKENEPTGSMIGKVPGFDEDEGSAGQLSYSIVQGPLGLFSVDPDTAEILLTRPLRWEKDLSLFIVVEAEDNFRDITKRKRSRCVVFIDVEDINDHAPQFISSSNITVDADFVDGDIIHYVIANDEDDGQNAKITYTIIDGNMDDAFVIDPNSGSGWPHLELFSYFISDEDMLQLADDGKLLMMKKLMPGNYTYFVIATKSEQMADWASVDLTITGGNQYPPRISPSSCGNLTIRENVAAERLTRIYAHDQDDGADGEIFYKIVGKLTFKLTERCSPSSKRVMDSERVEPHSFTTERDILPTISLILAAHLLCICLFLCVFRSYAMRKTHIDERLSVCMCVSVCSQSLCTDFSSRDLQKLQG</sequence>
<dbReference type="PANTHER" id="PTHR24025:SF23">
    <property type="entry name" value="NEURAL-CADHERIN"/>
    <property type="match status" value="1"/>
</dbReference>
<evidence type="ECO:0000256" key="2">
    <source>
        <dbReference type="ARBA" id="ARBA00022692"/>
    </source>
</evidence>
<evidence type="ECO:0000256" key="7">
    <source>
        <dbReference type="ARBA" id="ARBA00023136"/>
    </source>
</evidence>
<evidence type="ECO:0000256" key="8">
    <source>
        <dbReference type="PROSITE-ProRule" id="PRU00043"/>
    </source>
</evidence>
<dbReference type="InterPro" id="IPR020894">
    <property type="entry name" value="Cadherin_CS"/>
</dbReference>
<dbReference type="GO" id="GO:0005911">
    <property type="term" value="C:cell-cell junction"/>
    <property type="evidence" value="ECO:0007669"/>
    <property type="project" value="TreeGrafter"/>
</dbReference>
<keyword evidence="6 9" id="KW-1133">Transmembrane helix</keyword>
<dbReference type="PROSITE" id="PS50268">
    <property type="entry name" value="CADHERIN_2"/>
    <property type="match status" value="4"/>
</dbReference>
<dbReference type="SUPFAM" id="SSF49313">
    <property type="entry name" value="Cadherin-like"/>
    <property type="match status" value="4"/>
</dbReference>
<keyword evidence="3" id="KW-0677">Repeat</keyword>
<dbReference type="FunFam" id="2.60.40.60:FF:000092">
    <property type="entry name" value="Protocadherin 8"/>
    <property type="match status" value="1"/>
</dbReference>
<dbReference type="AlphaFoldDB" id="A0A183CVG6"/>
<evidence type="ECO:0000313" key="11">
    <source>
        <dbReference type="EMBL" id="VDK28114.1"/>
    </source>
</evidence>
<dbReference type="OrthoDB" id="6252479at2759"/>